<evidence type="ECO:0000256" key="4">
    <source>
        <dbReference type="SAM" id="MobiDB-lite"/>
    </source>
</evidence>
<dbReference type="PANTHER" id="PTHR28042">
    <property type="entry name" value="E3 UBIQUITIN-PROTEIN LIGASE COMPLEX SLX5-SLX8 SUBUNIT SLX5"/>
    <property type="match status" value="1"/>
</dbReference>
<name>A0ABR0TNZ0_AURPU</name>
<evidence type="ECO:0000313" key="5">
    <source>
        <dbReference type="EMBL" id="KAK6006143.1"/>
    </source>
</evidence>
<feature type="compositionally biased region" description="Pro residues" evidence="4">
    <location>
        <begin position="64"/>
        <end position="74"/>
    </location>
</feature>
<feature type="compositionally biased region" description="Basic and acidic residues" evidence="4">
    <location>
        <begin position="75"/>
        <end position="84"/>
    </location>
</feature>
<feature type="region of interest" description="Disordered" evidence="4">
    <location>
        <begin position="142"/>
        <end position="188"/>
    </location>
</feature>
<evidence type="ECO:0000256" key="3">
    <source>
        <dbReference type="ARBA" id="ARBA00022833"/>
    </source>
</evidence>
<keyword evidence="2" id="KW-0863">Zinc-finger</keyword>
<evidence type="ECO:0000313" key="6">
    <source>
        <dbReference type="Proteomes" id="UP001341245"/>
    </source>
</evidence>
<organism evidence="5 6">
    <name type="scientific">Aureobasidium pullulans</name>
    <name type="common">Black yeast</name>
    <name type="synonym">Pullularia pullulans</name>
    <dbReference type="NCBI Taxonomy" id="5580"/>
    <lineage>
        <taxon>Eukaryota</taxon>
        <taxon>Fungi</taxon>
        <taxon>Dikarya</taxon>
        <taxon>Ascomycota</taxon>
        <taxon>Pezizomycotina</taxon>
        <taxon>Dothideomycetes</taxon>
        <taxon>Dothideomycetidae</taxon>
        <taxon>Dothideales</taxon>
        <taxon>Saccotheciaceae</taxon>
        <taxon>Aureobasidium</taxon>
    </lineage>
</organism>
<dbReference type="InterPro" id="IPR038886">
    <property type="entry name" value="E3_SLX5/Rfp1"/>
</dbReference>
<feature type="compositionally biased region" description="Basic and acidic residues" evidence="4">
    <location>
        <begin position="1"/>
        <end position="21"/>
    </location>
</feature>
<sequence length="413" mass="45369">MDGGRRRPPYDFSFDRSDSNKRSYSRTQMDSHTRSSPSPLFVRQNSRSPHRRASPPNPRLTLPLPVPLPSLPPHLPRDGYDYRRPVSTARSNTPANNVIDLTSDDDSTAPGNAPTPQPQPTTAPVPLPRFGREIIDLSADTSPLQTTHPRHARTSSSPEVQFVSSRPRSRNDQRLPQPPAFLDPNPERRRAGQELVLDDPEDDVIIAGERTGVNLLAPLGAHGRYGGLVQRIFEGGTRLPGPVRAAVTTIMRGGTMPNFFGAVNDNGDNSRPGNYLGGAGLPGFMNFETVAFDYMRNADDPVQLPAPKFDPPPPAPEGFTRDPTEEDTIVCPNCEDELAVGESEEKRQVWVVKGCGHVYCGTCMNNRKRKTNKSTKGKGRADEPVLPPPFSTCRADDCGLRVSHKSDVMQIFL</sequence>
<dbReference type="PROSITE" id="PS00518">
    <property type="entry name" value="ZF_RING_1"/>
    <property type="match status" value="1"/>
</dbReference>
<reference evidence="5 6" key="1">
    <citation type="submission" date="2023-11" db="EMBL/GenBank/DDBJ databases">
        <title>Draft genome sequence and annotation of the polyextremotolerant black yeast-like fungus Aureobasidium pullulans NRRL 62042.</title>
        <authorList>
            <person name="Dielentheis-Frenken M.R.E."/>
            <person name="Wibberg D."/>
            <person name="Blank L.M."/>
            <person name="Tiso T."/>
        </authorList>
    </citation>
    <scope>NUCLEOTIDE SEQUENCE [LARGE SCALE GENOMIC DNA]</scope>
    <source>
        <strain evidence="5 6">NRRL 62042</strain>
    </source>
</reference>
<feature type="region of interest" description="Disordered" evidence="4">
    <location>
        <begin position="1"/>
        <end position="127"/>
    </location>
</feature>
<proteinExistence type="predicted"/>
<evidence type="ECO:0000256" key="2">
    <source>
        <dbReference type="ARBA" id="ARBA00022771"/>
    </source>
</evidence>
<feature type="compositionally biased region" description="Polar residues" evidence="4">
    <location>
        <begin position="154"/>
        <end position="166"/>
    </location>
</feature>
<dbReference type="Proteomes" id="UP001341245">
    <property type="component" value="Unassembled WGS sequence"/>
</dbReference>
<accession>A0ABR0TNZ0</accession>
<protein>
    <recommendedName>
        <fullName evidence="7">RING-type domain-containing protein</fullName>
    </recommendedName>
</protein>
<keyword evidence="3" id="KW-0862">Zinc</keyword>
<evidence type="ECO:0000256" key="1">
    <source>
        <dbReference type="ARBA" id="ARBA00022723"/>
    </source>
</evidence>
<gene>
    <name evidence="5" type="ORF">QM012_006553</name>
</gene>
<comment type="caution">
    <text evidence="5">The sequence shown here is derived from an EMBL/GenBank/DDBJ whole genome shotgun (WGS) entry which is preliminary data.</text>
</comment>
<dbReference type="SUPFAM" id="SSF57850">
    <property type="entry name" value="RING/U-box"/>
    <property type="match status" value="1"/>
</dbReference>
<feature type="compositionally biased region" description="Polar residues" evidence="4">
    <location>
        <begin position="25"/>
        <end position="47"/>
    </location>
</feature>
<feature type="compositionally biased region" description="Pro residues" evidence="4">
    <location>
        <begin position="113"/>
        <end position="127"/>
    </location>
</feature>
<dbReference type="InterPro" id="IPR017907">
    <property type="entry name" value="Znf_RING_CS"/>
</dbReference>
<keyword evidence="6" id="KW-1185">Reference proteome</keyword>
<keyword evidence="1" id="KW-0479">Metal-binding</keyword>
<dbReference type="EMBL" id="JASGXD010000004">
    <property type="protein sequence ID" value="KAK6006143.1"/>
    <property type="molecule type" value="Genomic_DNA"/>
</dbReference>
<feature type="compositionally biased region" description="Polar residues" evidence="4">
    <location>
        <begin position="88"/>
        <end position="100"/>
    </location>
</feature>
<evidence type="ECO:0008006" key="7">
    <source>
        <dbReference type="Google" id="ProtNLM"/>
    </source>
</evidence>
<dbReference type="PANTHER" id="PTHR28042:SF1">
    <property type="entry name" value="E3 UBIQUITIN-PROTEIN LIGASE COMPLEX SLX5-SLX8 SUBUNIT SLX5"/>
    <property type="match status" value="1"/>
</dbReference>